<dbReference type="InterPro" id="IPR007848">
    <property type="entry name" value="Small_mtfrase_dom"/>
</dbReference>
<dbReference type="InterPro" id="IPR002052">
    <property type="entry name" value="DNA_methylase_N6_adenine_CS"/>
</dbReference>
<evidence type="ECO:0000259" key="5">
    <source>
        <dbReference type="Pfam" id="PF05175"/>
    </source>
</evidence>
<dbReference type="PANTHER" id="PTHR47816:SF4">
    <property type="entry name" value="RIBOSOMAL RNA SMALL SUBUNIT METHYLTRANSFERASE C"/>
    <property type="match status" value="1"/>
</dbReference>
<dbReference type="AlphaFoldDB" id="A0A1F4NU73"/>
<dbReference type="GO" id="GO:0008757">
    <property type="term" value="F:S-adenosylmethionine-dependent methyltransferase activity"/>
    <property type="evidence" value="ECO:0007669"/>
    <property type="project" value="InterPro"/>
</dbReference>
<keyword evidence="1" id="KW-0963">Cytoplasm</keyword>
<dbReference type="SUPFAM" id="SSF53335">
    <property type="entry name" value="S-adenosyl-L-methionine-dependent methyltransferases"/>
    <property type="match status" value="1"/>
</dbReference>
<keyword evidence="4" id="KW-0808">Transferase</keyword>
<protein>
    <recommendedName>
        <fullName evidence="5">Methyltransferase small domain-containing protein</fullName>
    </recommendedName>
</protein>
<dbReference type="GO" id="GO:0032259">
    <property type="term" value="P:methylation"/>
    <property type="evidence" value="ECO:0007669"/>
    <property type="project" value="UniProtKB-KW"/>
</dbReference>
<evidence type="ECO:0000313" key="7">
    <source>
        <dbReference type="Proteomes" id="UP000176651"/>
    </source>
</evidence>
<keyword evidence="3" id="KW-0489">Methyltransferase</keyword>
<dbReference type="PROSITE" id="PS00092">
    <property type="entry name" value="N6_MTASE"/>
    <property type="match status" value="1"/>
</dbReference>
<dbReference type="GO" id="GO:0006364">
    <property type="term" value="P:rRNA processing"/>
    <property type="evidence" value="ECO:0007669"/>
    <property type="project" value="UniProtKB-KW"/>
</dbReference>
<dbReference type="InterPro" id="IPR029063">
    <property type="entry name" value="SAM-dependent_MTases_sf"/>
</dbReference>
<evidence type="ECO:0000256" key="1">
    <source>
        <dbReference type="ARBA" id="ARBA00022490"/>
    </source>
</evidence>
<evidence type="ECO:0000256" key="3">
    <source>
        <dbReference type="ARBA" id="ARBA00022603"/>
    </source>
</evidence>
<reference evidence="6 7" key="1">
    <citation type="journal article" date="2016" name="Nat. Commun.">
        <title>Thousands of microbial genomes shed light on interconnected biogeochemical processes in an aquifer system.</title>
        <authorList>
            <person name="Anantharaman K."/>
            <person name="Brown C.T."/>
            <person name="Hug L.A."/>
            <person name="Sharon I."/>
            <person name="Castelle C.J."/>
            <person name="Probst A.J."/>
            <person name="Thomas B.C."/>
            <person name="Singh A."/>
            <person name="Wilkins M.J."/>
            <person name="Karaoz U."/>
            <person name="Brodie E.L."/>
            <person name="Williams K.H."/>
            <person name="Hubbard S.S."/>
            <person name="Banfield J.F."/>
        </authorList>
    </citation>
    <scope>NUCLEOTIDE SEQUENCE [LARGE SCALE GENOMIC DNA]</scope>
</reference>
<evidence type="ECO:0000256" key="4">
    <source>
        <dbReference type="ARBA" id="ARBA00022679"/>
    </source>
</evidence>
<evidence type="ECO:0000313" key="6">
    <source>
        <dbReference type="EMBL" id="OGB74412.1"/>
    </source>
</evidence>
<dbReference type="PANTHER" id="PTHR47816">
    <property type="entry name" value="RIBOSOMAL RNA SMALL SUBUNIT METHYLTRANSFERASE C"/>
    <property type="match status" value="1"/>
</dbReference>
<feature type="domain" description="Methyltransferase small" evidence="5">
    <location>
        <begin position="59"/>
        <end position="208"/>
    </location>
</feature>
<name>A0A1F4NU73_UNCK3</name>
<evidence type="ECO:0000256" key="2">
    <source>
        <dbReference type="ARBA" id="ARBA00022552"/>
    </source>
</evidence>
<gene>
    <name evidence="6" type="ORF">A2V68_01740</name>
</gene>
<dbReference type="GO" id="GO:0008170">
    <property type="term" value="F:N-methyltransferase activity"/>
    <property type="evidence" value="ECO:0007669"/>
    <property type="project" value="UniProtKB-ARBA"/>
</dbReference>
<organism evidence="6 7">
    <name type="scientific">candidate division Kazan bacterium RBG_13_50_9</name>
    <dbReference type="NCBI Taxonomy" id="1798535"/>
    <lineage>
        <taxon>Bacteria</taxon>
        <taxon>Bacteria division Kazan-3B-28</taxon>
    </lineage>
</organism>
<comment type="caution">
    <text evidence="6">The sequence shown here is derived from an EMBL/GenBank/DDBJ whole genome shotgun (WGS) entry which is preliminary data.</text>
</comment>
<accession>A0A1F4NU73</accession>
<dbReference type="Proteomes" id="UP000176651">
    <property type="component" value="Unassembled WGS sequence"/>
</dbReference>
<dbReference type="CDD" id="cd02440">
    <property type="entry name" value="AdoMet_MTases"/>
    <property type="match status" value="1"/>
</dbReference>
<sequence>MEHLSSRPEADPREGYNVRDRFAWFEIDAMWRQQDAVLEVLNVNGTEPRMVSIPEIDREFIVLPGVFSPEFPDARLLARAVGQEIVKGERVLDLGTGCGIQGIMAAKKGARVLATDISPKAVKCAQMNTRRYGVKNFMEVREGDLFDGLDGKRFDAIIFNPPFRPFRPRCEDERASLDEDYATLRRFFAEARDHLNEDGRIISVFSNSGDLQYFESLVDASGYQRGIITSVVGSYTYNAYRLTVPKGAEGRPA</sequence>
<dbReference type="GO" id="GO:0003676">
    <property type="term" value="F:nucleic acid binding"/>
    <property type="evidence" value="ECO:0007669"/>
    <property type="project" value="InterPro"/>
</dbReference>
<proteinExistence type="predicted"/>
<dbReference type="InterPro" id="IPR046977">
    <property type="entry name" value="RsmC/RlmG"/>
</dbReference>
<dbReference type="STRING" id="1798535.A2V68_01740"/>
<dbReference type="Pfam" id="PF05175">
    <property type="entry name" value="MTS"/>
    <property type="match status" value="1"/>
</dbReference>
<keyword evidence="2" id="KW-0698">rRNA processing</keyword>
<dbReference type="Gene3D" id="3.40.50.150">
    <property type="entry name" value="Vaccinia Virus protein VP39"/>
    <property type="match status" value="1"/>
</dbReference>
<dbReference type="EMBL" id="META01000002">
    <property type="protein sequence ID" value="OGB74412.1"/>
    <property type="molecule type" value="Genomic_DNA"/>
</dbReference>